<dbReference type="EC" id="2.5.1.58" evidence="4"/>
<keyword evidence="5" id="KW-0637">Prenyltransferase</keyword>
<gene>
    <name evidence="15" type="ORF">EW145_g356</name>
</gene>
<dbReference type="SUPFAM" id="SSF48439">
    <property type="entry name" value="Protein prenylyltransferase"/>
    <property type="match status" value="1"/>
</dbReference>
<dbReference type="GO" id="GO:0005965">
    <property type="term" value="C:protein farnesyltransferase complex"/>
    <property type="evidence" value="ECO:0007669"/>
    <property type="project" value="TreeGrafter"/>
</dbReference>
<evidence type="ECO:0000256" key="1">
    <source>
        <dbReference type="ARBA" id="ARBA00001946"/>
    </source>
</evidence>
<dbReference type="PANTHER" id="PTHR11129">
    <property type="entry name" value="PROTEIN FARNESYLTRANSFERASE ALPHA SUBUNIT/RAB GERANYLGERANYL TRANSFERASE ALPHA SUBUNIT"/>
    <property type="match status" value="1"/>
</dbReference>
<keyword evidence="16" id="KW-1185">Reference proteome</keyword>
<dbReference type="InterPro" id="IPR002088">
    <property type="entry name" value="Prenyl_trans_a"/>
</dbReference>
<evidence type="ECO:0000256" key="8">
    <source>
        <dbReference type="ARBA" id="ARBA00022842"/>
    </source>
</evidence>
<evidence type="ECO:0000313" key="15">
    <source>
        <dbReference type="EMBL" id="THH11951.1"/>
    </source>
</evidence>
<dbReference type="AlphaFoldDB" id="A0A4S4LKP1"/>
<dbReference type="EMBL" id="SGPK01000006">
    <property type="protein sequence ID" value="THH11951.1"/>
    <property type="molecule type" value="Genomic_DNA"/>
</dbReference>
<accession>A0A4S4LKP1</accession>
<evidence type="ECO:0000256" key="4">
    <source>
        <dbReference type="ARBA" id="ARBA00012702"/>
    </source>
</evidence>
<evidence type="ECO:0000256" key="11">
    <source>
        <dbReference type="ARBA" id="ARBA00042436"/>
    </source>
</evidence>
<keyword evidence="8" id="KW-0460">Magnesium</keyword>
<dbReference type="Pfam" id="PF01239">
    <property type="entry name" value="PPTA"/>
    <property type="match status" value="4"/>
</dbReference>
<evidence type="ECO:0000256" key="10">
    <source>
        <dbReference type="ARBA" id="ARBA00041392"/>
    </source>
</evidence>
<evidence type="ECO:0000256" key="13">
    <source>
        <dbReference type="ARBA" id="ARBA00043219"/>
    </source>
</evidence>
<dbReference type="GO" id="GO:0004662">
    <property type="term" value="F:CAAX-protein geranylgeranyltransferase activity"/>
    <property type="evidence" value="ECO:0007669"/>
    <property type="project" value="UniProtKB-EC"/>
</dbReference>
<comment type="similarity">
    <text evidence="2">Belongs to the protein prenyltransferase subunit alpha family.</text>
</comment>
<dbReference type="GO" id="GO:0004660">
    <property type="term" value="F:protein farnesyltransferase activity"/>
    <property type="evidence" value="ECO:0007669"/>
    <property type="project" value="UniProtKB-EC"/>
</dbReference>
<dbReference type="GO" id="GO:0005953">
    <property type="term" value="C:CAAX-protein geranylgeranyltransferase complex"/>
    <property type="evidence" value="ECO:0007669"/>
    <property type="project" value="TreeGrafter"/>
</dbReference>
<protein>
    <recommendedName>
        <fullName evidence="9">Protein farnesyltransferase/geranylgeranyltransferase type-1 subunit alpha</fullName>
        <ecNumber evidence="4">2.5.1.58</ecNumber>
        <ecNumber evidence="3">2.5.1.59</ecNumber>
    </recommendedName>
    <alternativeName>
        <fullName evidence="12">CAAX farnesyltransferase subunit alpha</fullName>
    </alternativeName>
    <alternativeName>
        <fullName evidence="11">FTase-alpha</fullName>
    </alternativeName>
    <alternativeName>
        <fullName evidence="10">Ras proteins prenyltransferase subunit alpha</fullName>
    </alternativeName>
    <alternativeName>
        <fullName evidence="13">Type I protein geranyl-geranyltransferase subunit alpha</fullName>
    </alternativeName>
</protein>
<dbReference type="Proteomes" id="UP000308199">
    <property type="component" value="Unassembled WGS sequence"/>
</dbReference>
<keyword evidence="6" id="KW-0808">Transferase</keyword>
<proteinExistence type="inferred from homology"/>
<dbReference type="PANTHER" id="PTHR11129:SF1">
    <property type="entry name" value="PROTEIN FARNESYLTRANSFERASE_GERANYLGERANYLTRANSFERASE TYPE-1 SUBUNIT ALPHA"/>
    <property type="match status" value="1"/>
</dbReference>
<keyword evidence="7" id="KW-0677">Repeat</keyword>
<evidence type="ECO:0000256" key="7">
    <source>
        <dbReference type="ARBA" id="ARBA00022737"/>
    </source>
</evidence>
<organism evidence="15 16">
    <name type="scientific">Phellinidium pouzarii</name>
    <dbReference type="NCBI Taxonomy" id="167371"/>
    <lineage>
        <taxon>Eukaryota</taxon>
        <taxon>Fungi</taxon>
        <taxon>Dikarya</taxon>
        <taxon>Basidiomycota</taxon>
        <taxon>Agaricomycotina</taxon>
        <taxon>Agaricomycetes</taxon>
        <taxon>Hymenochaetales</taxon>
        <taxon>Hymenochaetaceae</taxon>
        <taxon>Phellinidium</taxon>
    </lineage>
</organism>
<dbReference type="Gene3D" id="1.25.40.120">
    <property type="entry name" value="Protein prenylyltransferase"/>
    <property type="match status" value="1"/>
</dbReference>
<evidence type="ECO:0000256" key="5">
    <source>
        <dbReference type="ARBA" id="ARBA00022602"/>
    </source>
</evidence>
<evidence type="ECO:0000256" key="6">
    <source>
        <dbReference type="ARBA" id="ARBA00022679"/>
    </source>
</evidence>
<name>A0A4S4LKP1_9AGAM</name>
<comment type="caution">
    <text evidence="15">The sequence shown here is derived from an EMBL/GenBank/DDBJ whole genome shotgun (WGS) entry which is preliminary data.</text>
</comment>
<feature type="region of interest" description="Disordered" evidence="14">
    <location>
        <begin position="162"/>
        <end position="182"/>
    </location>
</feature>
<evidence type="ECO:0000256" key="14">
    <source>
        <dbReference type="SAM" id="MobiDB-lite"/>
    </source>
</evidence>
<dbReference type="OrthoDB" id="10255768at2759"/>
<reference evidence="15 16" key="1">
    <citation type="submission" date="2019-02" db="EMBL/GenBank/DDBJ databases">
        <title>Genome sequencing of the rare red list fungi Phellinidium pouzarii.</title>
        <authorList>
            <person name="Buettner E."/>
            <person name="Kellner H."/>
        </authorList>
    </citation>
    <scope>NUCLEOTIDE SEQUENCE [LARGE SCALE GENOMIC DNA]</scope>
    <source>
        <strain evidence="15 16">DSM 108285</strain>
    </source>
</reference>
<dbReference type="EC" id="2.5.1.59" evidence="3"/>
<evidence type="ECO:0000256" key="2">
    <source>
        <dbReference type="ARBA" id="ARBA00006734"/>
    </source>
</evidence>
<sequence>MDELAEKFLKTYQVWHHRRLLLQRGVFGDSPAAELAFIAQALASDVKNYHTWAYRQWVLAHFNQDALWAGELRYVEDMLEEDIRNNSAWNHRFFVVFASGIRNEEKDRADVVRRELTFVKEKIALAPNNASAWNYLHGVLEHSETPFAMLEQFVLPFTSSSPTIRGEGKEESVVDLENPRPSPGADLPCPAAIEFLADIHEAAGGDEIPKAVSLWKSLADRYDTTRKRYWEYRISDIHYPVRAD</sequence>
<comment type="cofactor">
    <cofactor evidence="1">
        <name>Mg(2+)</name>
        <dbReference type="ChEBI" id="CHEBI:18420"/>
    </cofactor>
</comment>
<evidence type="ECO:0000313" key="16">
    <source>
        <dbReference type="Proteomes" id="UP000308199"/>
    </source>
</evidence>
<evidence type="ECO:0000256" key="9">
    <source>
        <dbReference type="ARBA" id="ARBA00040965"/>
    </source>
</evidence>
<evidence type="ECO:0000256" key="12">
    <source>
        <dbReference type="ARBA" id="ARBA00043086"/>
    </source>
</evidence>
<evidence type="ECO:0000256" key="3">
    <source>
        <dbReference type="ARBA" id="ARBA00012700"/>
    </source>
</evidence>
<dbReference type="PROSITE" id="PS51147">
    <property type="entry name" value="PFTA"/>
    <property type="match status" value="3"/>
</dbReference>